<dbReference type="OMA" id="HIFDDDK"/>
<dbReference type="InterPro" id="IPR011050">
    <property type="entry name" value="Pectin_lyase_fold/virulence"/>
</dbReference>
<dbReference type="Pfam" id="PF00485">
    <property type="entry name" value="PRK"/>
    <property type="match status" value="1"/>
</dbReference>
<sequence>MGENAANGFESPRPRSNLLRDQVQLVKRKDSDRYEIVPIDAHLKFEKGFFVVIRACQLLAQNNEGIILVGVAGPSGAGKTVFTEKTLNFMPSIAVISMDNYNDSSRIIDGNFDDLRAGQPIEVPIYDFKSSSRTGYRTVEVPSSRIVIIEGIYALSEKLRPFLDLRVSITGGVHFDLVKRVLRDIQRAGQDPEEIIHQISETVYPMYKAFIEPDPRTAHIKIVNKFNPFTGFQNPTYILKVDCSFFASVFVQLPFNKDCGGRANQISVSEEHKENKEETYDIYLLPPGEDPEACQSYLRMRNRDGKYNLMFEMHFLYMSPESPDCDEWVTDTPFIISPRISFEVSVRLLGGLMALGYTIAAILKRRSHVFSDDKVIVKIDWLEQLNRKYIQVQGKDRSYIKFVAEQLGLDGSYVSRTYIEQIQLEKLVNDVMTLPDDLKTRLSIDDEVASSPKEALSRASADWKVKYLNESNSPSHHKSRTVSRSFSTHREKHLSKMTRLNVAERSFNGNVPQSPAGVANQGAVTHLSEQISTLNERMDELKSSIEALNTNFSLGKVSASQQNLALQSEACNGSTPQLLMAGGLNNGPMIAGPLPHSSSSQLAKDSQVIEEVMLVSRGQRQIMHQLDTLSSLLHEYFGEKSRHDRTGSTFDSVSIAIPVVATVALGSLGVLLFRSLSSLKYIGFCCDVCNAQRLPTYNVKSLGAKSDGKTDATKAFVKAWNEACNSLGKLKILVPKGRYLIQSAIKFDGRKCRSTTIDIDVKGSIVAPSDYQVLKDSAIWLSFEFVNGVTITGGKFDGKGADLWSCKMSGKGGCPGGATTLAFSNSNNIVIRGLTSLNSQLFHIAFIGCNNVKVQSVKVLAPNNSPNTDGIHVQSSNGVTILNSKISTGDDCVSVGAGTSALWIENVLCGPGHGISIGSLAKELNEAGVQNVTVKDVTFVGTQNGVRIKSWARPSNGFVKNVVFQQCNMINVQNPILIDQNYCPSKVGCPGKVSGVKISDIVYQDIHGSSSTEVAVKFDCSSKHPCENIKLDNVKLTYKDQPSISSCTYADGSTKGMIVPTGCL</sequence>
<comment type="similarity">
    <text evidence="2 9">Belongs to the glycosyl hydrolase 28 family.</text>
</comment>
<dbReference type="AlphaFoldDB" id="A0A803M5K9"/>
<keyword evidence="14" id="KW-1185">Reference proteome</keyword>
<evidence type="ECO:0000256" key="3">
    <source>
        <dbReference type="ARBA" id="ARBA00022512"/>
    </source>
</evidence>
<evidence type="ECO:0000256" key="10">
    <source>
        <dbReference type="SAM" id="Coils"/>
    </source>
</evidence>
<evidence type="ECO:0000256" key="2">
    <source>
        <dbReference type="ARBA" id="ARBA00008834"/>
    </source>
</evidence>
<keyword evidence="4" id="KW-0964">Secreted</keyword>
<feature type="domain" description="CYTH" evidence="12">
    <location>
        <begin position="246"/>
        <end position="424"/>
    </location>
</feature>
<evidence type="ECO:0000256" key="7">
    <source>
        <dbReference type="ARBA" id="ARBA00023316"/>
    </source>
</evidence>
<dbReference type="GO" id="GO:0005975">
    <property type="term" value="P:carbohydrate metabolic process"/>
    <property type="evidence" value="ECO:0007669"/>
    <property type="project" value="InterPro"/>
</dbReference>
<keyword evidence="7" id="KW-0961">Cell wall biogenesis/degradation</keyword>
<keyword evidence="5 9" id="KW-0378">Hydrolase</keyword>
<keyword evidence="10" id="KW-0175">Coiled coil</keyword>
<dbReference type="InterPro" id="IPR000743">
    <property type="entry name" value="Glyco_hydro_28"/>
</dbReference>
<dbReference type="InterPro" id="IPR027417">
    <property type="entry name" value="P-loop_NTPase"/>
</dbReference>
<dbReference type="GO" id="GO:0071555">
    <property type="term" value="P:cell wall organization"/>
    <property type="evidence" value="ECO:0007669"/>
    <property type="project" value="UniProtKB-KW"/>
</dbReference>
<evidence type="ECO:0000256" key="6">
    <source>
        <dbReference type="ARBA" id="ARBA00023295"/>
    </source>
</evidence>
<feature type="active site" evidence="8">
    <location>
        <position position="913"/>
    </location>
</feature>
<dbReference type="PANTHER" id="PTHR31375">
    <property type="match status" value="1"/>
</dbReference>
<dbReference type="EnsemblPlants" id="AUR62023732-RA">
    <property type="protein sequence ID" value="AUR62023732-RA:cds"/>
    <property type="gene ID" value="AUR62023732"/>
</dbReference>
<dbReference type="Proteomes" id="UP000596660">
    <property type="component" value="Unplaced"/>
</dbReference>
<keyword evidence="6 9" id="KW-0326">Glycosidase</keyword>
<evidence type="ECO:0000256" key="4">
    <source>
        <dbReference type="ARBA" id="ARBA00022525"/>
    </source>
</evidence>
<reference evidence="13" key="2">
    <citation type="submission" date="2021-03" db="UniProtKB">
        <authorList>
            <consortium name="EnsemblPlants"/>
        </authorList>
    </citation>
    <scope>IDENTIFICATION</scope>
</reference>
<evidence type="ECO:0000256" key="5">
    <source>
        <dbReference type="ARBA" id="ARBA00022801"/>
    </source>
</evidence>
<dbReference type="SUPFAM" id="SSF55154">
    <property type="entry name" value="CYTH-like phosphatases"/>
    <property type="match status" value="1"/>
</dbReference>
<organism evidence="13 14">
    <name type="scientific">Chenopodium quinoa</name>
    <name type="common">Quinoa</name>
    <dbReference type="NCBI Taxonomy" id="63459"/>
    <lineage>
        <taxon>Eukaryota</taxon>
        <taxon>Viridiplantae</taxon>
        <taxon>Streptophyta</taxon>
        <taxon>Embryophyta</taxon>
        <taxon>Tracheophyta</taxon>
        <taxon>Spermatophyta</taxon>
        <taxon>Magnoliopsida</taxon>
        <taxon>eudicotyledons</taxon>
        <taxon>Gunneridae</taxon>
        <taxon>Pentapetalae</taxon>
        <taxon>Caryophyllales</taxon>
        <taxon>Chenopodiaceae</taxon>
        <taxon>Chenopodioideae</taxon>
        <taxon>Atripliceae</taxon>
        <taxon>Chenopodium</taxon>
    </lineage>
</organism>
<accession>A0A803M5K9</accession>
<dbReference type="Gene3D" id="3.40.50.300">
    <property type="entry name" value="P-loop containing nucleotide triphosphate hydrolases"/>
    <property type="match status" value="1"/>
</dbReference>
<comment type="subcellular location">
    <subcellularLocation>
        <location evidence="1">Secreted</location>
        <location evidence="1">Cell wall</location>
    </subcellularLocation>
</comment>
<protein>
    <recommendedName>
        <fullName evidence="12">CYTH domain-containing protein</fullName>
    </recommendedName>
</protein>
<dbReference type="InterPro" id="IPR012334">
    <property type="entry name" value="Pectin_lyas_fold"/>
</dbReference>
<evidence type="ECO:0000313" key="14">
    <source>
        <dbReference type="Proteomes" id="UP000596660"/>
    </source>
</evidence>
<dbReference type="GO" id="GO:0016462">
    <property type="term" value="F:pyrophosphatase activity"/>
    <property type="evidence" value="ECO:0007669"/>
    <property type="project" value="UniProtKB-ARBA"/>
</dbReference>
<feature type="coiled-coil region" evidence="10">
    <location>
        <begin position="524"/>
        <end position="551"/>
    </location>
</feature>
<evidence type="ECO:0000256" key="9">
    <source>
        <dbReference type="RuleBase" id="RU361169"/>
    </source>
</evidence>
<dbReference type="InterPro" id="IPR033469">
    <property type="entry name" value="CYTH-like_dom_sf"/>
</dbReference>
<evidence type="ECO:0000256" key="8">
    <source>
        <dbReference type="PROSITE-ProRule" id="PRU10052"/>
    </source>
</evidence>
<dbReference type="InterPro" id="IPR006083">
    <property type="entry name" value="PRK/URK"/>
</dbReference>
<dbReference type="Gramene" id="AUR62023732-RA">
    <property type="protein sequence ID" value="AUR62023732-RA:cds"/>
    <property type="gene ID" value="AUR62023732"/>
</dbReference>
<proteinExistence type="inferred from homology"/>
<dbReference type="InterPro" id="IPR006626">
    <property type="entry name" value="PbH1"/>
</dbReference>
<dbReference type="FunFam" id="2.160.20.10:FF:000004">
    <property type="entry name" value="Pectin lyase-like superfamily protein"/>
    <property type="match status" value="1"/>
</dbReference>
<dbReference type="CDD" id="cd02028">
    <property type="entry name" value="UMPK_like"/>
    <property type="match status" value="1"/>
</dbReference>
<dbReference type="SMART" id="SM00710">
    <property type="entry name" value="PbH1"/>
    <property type="match status" value="7"/>
</dbReference>
<dbReference type="GO" id="GO:0004650">
    <property type="term" value="F:polygalacturonase activity"/>
    <property type="evidence" value="ECO:0007669"/>
    <property type="project" value="InterPro"/>
</dbReference>
<keyword evidence="3" id="KW-0134">Cell wall</keyword>
<feature type="region of interest" description="Disordered" evidence="11">
    <location>
        <begin position="471"/>
        <end position="491"/>
    </location>
</feature>
<dbReference type="Gene3D" id="2.160.20.10">
    <property type="entry name" value="Single-stranded right-handed beta-helix, Pectin lyase-like"/>
    <property type="match status" value="1"/>
</dbReference>
<evidence type="ECO:0000259" key="12">
    <source>
        <dbReference type="PROSITE" id="PS51707"/>
    </source>
</evidence>
<dbReference type="InterPro" id="IPR023577">
    <property type="entry name" value="CYTH_domain"/>
</dbReference>
<evidence type="ECO:0000256" key="1">
    <source>
        <dbReference type="ARBA" id="ARBA00004191"/>
    </source>
</evidence>
<dbReference type="SUPFAM" id="SSF52540">
    <property type="entry name" value="P-loop containing nucleoside triphosphate hydrolases"/>
    <property type="match status" value="1"/>
</dbReference>
<dbReference type="Pfam" id="PF01928">
    <property type="entry name" value="CYTH"/>
    <property type="match status" value="1"/>
</dbReference>
<dbReference type="PROSITE" id="PS51707">
    <property type="entry name" value="CYTH"/>
    <property type="match status" value="1"/>
</dbReference>
<dbReference type="PROSITE" id="PS00502">
    <property type="entry name" value="POLYGALACTURONASE"/>
    <property type="match status" value="1"/>
</dbReference>
<reference evidence="13" key="1">
    <citation type="journal article" date="2017" name="Nature">
        <title>The genome of Chenopodium quinoa.</title>
        <authorList>
            <person name="Jarvis D.E."/>
            <person name="Ho Y.S."/>
            <person name="Lightfoot D.J."/>
            <person name="Schmoeckel S.M."/>
            <person name="Li B."/>
            <person name="Borm T.J.A."/>
            <person name="Ohyanagi H."/>
            <person name="Mineta K."/>
            <person name="Michell C.T."/>
            <person name="Saber N."/>
            <person name="Kharbatia N.M."/>
            <person name="Rupper R.R."/>
            <person name="Sharp A.R."/>
            <person name="Dally N."/>
            <person name="Boughton B.A."/>
            <person name="Woo Y.H."/>
            <person name="Gao G."/>
            <person name="Schijlen E.G.W.M."/>
            <person name="Guo X."/>
            <person name="Momin A.A."/>
            <person name="Negrao S."/>
            <person name="Al-Babili S."/>
            <person name="Gehring C."/>
            <person name="Roessner U."/>
            <person name="Jung C."/>
            <person name="Murphy K."/>
            <person name="Arold S.T."/>
            <person name="Gojobori T."/>
            <person name="van der Linden C.G."/>
            <person name="van Loo E.N."/>
            <person name="Jellen E.N."/>
            <person name="Maughan P.J."/>
            <person name="Tester M."/>
        </authorList>
    </citation>
    <scope>NUCLEOTIDE SEQUENCE [LARGE SCALE GENOMIC DNA]</scope>
    <source>
        <strain evidence="13">cv. PI 614886</strain>
    </source>
</reference>
<evidence type="ECO:0000256" key="11">
    <source>
        <dbReference type="SAM" id="MobiDB-lite"/>
    </source>
</evidence>
<name>A0A803M5K9_CHEQI</name>
<evidence type="ECO:0000313" key="13">
    <source>
        <dbReference type="EnsemblPlants" id="AUR62023732-RA:cds"/>
    </source>
</evidence>
<dbReference type="Pfam" id="PF00295">
    <property type="entry name" value="Glyco_hydro_28"/>
    <property type="match status" value="1"/>
</dbReference>
<dbReference type="GO" id="GO:0016301">
    <property type="term" value="F:kinase activity"/>
    <property type="evidence" value="ECO:0007669"/>
    <property type="project" value="InterPro"/>
</dbReference>
<dbReference type="SUPFAM" id="SSF51126">
    <property type="entry name" value="Pectin lyase-like"/>
    <property type="match status" value="1"/>
</dbReference>
<dbReference type="GO" id="GO:0005524">
    <property type="term" value="F:ATP binding"/>
    <property type="evidence" value="ECO:0007669"/>
    <property type="project" value="InterPro"/>
</dbReference>